<dbReference type="EMBL" id="BORR01000002">
    <property type="protein sequence ID" value="GIO35940.1"/>
    <property type="molecule type" value="Genomic_DNA"/>
</dbReference>
<dbReference type="RefSeq" id="WP_212938311.1">
    <property type="nucleotide sequence ID" value="NZ_BORR01000002.1"/>
</dbReference>
<protein>
    <submittedName>
        <fullName evidence="2">Molybdenum cofactor biosynthesis protein</fullName>
    </submittedName>
</protein>
<proteinExistence type="predicted"/>
<dbReference type="Pfam" id="PF03476">
    <property type="entry name" value="MOSC_N"/>
    <property type="match status" value="1"/>
</dbReference>
<keyword evidence="3" id="KW-1185">Reference proteome</keyword>
<dbReference type="GO" id="GO:0030151">
    <property type="term" value="F:molybdenum ion binding"/>
    <property type="evidence" value="ECO:0007669"/>
    <property type="project" value="InterPro"/>
</dbReference>
<dbReference type="Proteomes" id="UP000681162">
    <property type="component" value="Unassembled WGS sequence"/>
</dbReference>
<organism evidence="2 3">
    <name type="scientific">Paenibacillus antibioticophila</name>
    <dbReference type="NCBI Taxonomy" id="1274374"/>
    <lineage>
        <taxon>Bacteria</taxon>
        <taxon>Bacillati</taxon>
        <taxon>Bacillota</taxon>
        <taxon>Bacilli</taxon>
        <taxon>Bacillales</taxon>
        <taxon>Paenibacillaceae</taxon>
        <taxon>Paenibacillus</taxon>
    </lineage>
</organism>
<name>A0A919XS85_9BACL</name>
<dbReference type="GO" id="GO:0003824">
    <property type="term" value="F:catalytic activity"/>
    <property type="evidence" value="ECO:0007669"/>
    <property type="project" value="InterPro"/>
</dbReference>
<dbReference type="InterPro" id="IPR052716">
    <property type="entry name" value="MOSC_domain"/>
</dbReference>
<dbReference type="AlphaFoldDB" id="A0A919XS85"/>
<gene>
    <name evidence="2" type="ORF">J41TS12_08010</name>
</gene>
<reference evidence="2 3" key="1">
    <citation type="submission" date="2021-03" db="EMBL/GenBank/DDBJ databases">
        <title>Antimicrobial resistance genes in bacteria isolated from Japanese honey, and their potential for conferring macrolide and lincosamide resistance in the American foulbrood pathogen Paenibacillus larvae.</title>
        <authorList>
            <person name="Okamoto M."/>
            <person name="Kumagai M."/>
            <person name="Kanamori H."/>
            <person name="Takamatsu D."/>
        </authorList>
    </citation>
    <scope>NUCLEOTIDE SEQUENCE [LARGE SCALE GENOMIC DNA]</scope>
    <source>
        <strain evidence="2 3">J41TS12</strain>
    </source>
</reference>
<dbReference type="Gene3D" id="2.40.33.20">
    <property type="entry name" value="PK beta-barrel domain-like"/>
    <property type="match status" value="1"/>
</dbReference>
<dbReference type="Pfam" id="PF03473">
    <property type="entry name" value="MOSC"/>
    <property type="match status" value="1"/>
</dbReference>
<evidence type="ECO:0000313" key="2">
    <source>
        <dbReference type="EMBL" id="GIO35940.1"/>
    </source>
</evidence>
<feature type="domain" description="MOSC" evidence="1">
    <location>
        <begin position="89"/>
        <end position="237"/>
    </location>
</feature>
<evidence type="ECO:0000259" key="1">
    <source>
        <dbReference type="PROSITE" id="PS51340"/>
    </source>
</evidence>
<dbReference type="InterPro" id="IPR005303">
    <property type="entry name" value="MOCOS_middle"/>
</dbReference>
<dbReference type="GO" id="GO:0030170">
    <property type="term" value="F:pyridoxal phosphate binding"/>
    <property type="evidence" value="ECO:0007669"/>
    <property type="project" value="InterPro"/>
</dbReference>
<comment type="caution">
    <text evidence="2">The sequence shown here is derived from an EMBL/GenBank/DDBJ whole genome shotgun (WGS) entry which is preliminary data.</text>
</comment>
<accession>A0A919XS85</accession>
<dbReference type="SUPFAM" id="SSF50800">
    <property type="entry name" value="PK beta-barrel domain-like"/>
    <property type="match status" value="1"/>
</dbReference>
<dbReference type="PANTHER" id="PTHR36930:SF1">
    <property type="entry name" value="MOSC DOMAIN-CONTAINING PROTEIN"/>
    <property type="match status" value="1"/>
</dbReference>
<dbReference type="PANTHER" id="PTHR36930">
    <property type="entry name" value="METAL-SULFUR CLUSTER BIOSYNTHESIS PROTEINS YUAD-RELATED"/>
    <property type="match status" value="1"/>
</dbReference>
<dbReference type="PROSITE" id="PS51340">
    <property type="entry name" value="MOSC"/>
    <property type="match status" value="1"/>
</dbReference>
<sequence length="247" mass="28013">MQSIIGEIRDINRYPVKSLAGEALEVCDMESYGLVGDRYCAFYDETKEGWSRFVTARNIPSLLSYHAKFIDGDIKVTAPDGTVLGWDEQLLNEIQKLSKKPVTMSRLRDPHPQFPHLLSVDEASVLLVTDASLRRLEEVWGQPVDHRRFRGNFVVAVTEDSIFEGDWIGQRLGIGEAELQIDSYCERCVMITMDPDNLDRDPSLLKKVHQDFSLRFGVYASVVKPGRVQLGDQVKLLDNPEADAWRA</sequence>
<evidence type="ECO:0000313" key="3">
    <source>
        <dbReference type="Proteomes" id="UP000681162"/>
    </source>
</evidence>
<dbReference type="InterPro" id="IPR011037">
    <property type="entry name" value="Pyrv_Knase-like_insert_dom_sf"/>
</dbReference>
<dbReference type="InterPro" id="IPR005302">
    <property type="entry name" value="MoCF_Sase_C"/>
</dbReference>